<keyword evidence="1" id="KW-1133">Transmembrane helix</keyword>
<comment type="caution">
    <text evidence="2">The sequence shown here is derived from an EMBL/GenBank/DDBJ whole genome shotgun (WGS) entry which is preliminary data.</text>
</comment>
<dbReference type="AlphaFoldDB" id="A0A9X2WII7"/>
<evidence type="ECO:0000256" key="1">
    <source>
        <dbReference type="SAM" id="Phobius"/>
    </source>
</evidence>
<dbReference type="Proteomes" id="UP001147830">
    <property type="component" value="Unassembled WGS sequence"/>
</dbReference>
<evidence type="ECO:0000313" key="2">
    <source>
        <dbReference type="EMBL" id="MCT7360990.1"/>
    </source>
</evidence>
<name>A0A9X2WII7_9GAMM</name>
<evidence type="ECO:0000313" key="3">
    <source>
        <dbReference type="Proteomes" id="UP001147830"/>
    </source>
</evidence>
<reference evidence="2" key="2">
    <citation type="submission" date="2022-08" db="EMBL/GenBank/DDBJ databases">
        <authorList>
            <person name="Dong C."/>
        </authorList>
    </citation>
    <scope>NUCLEOTIDE SEQUENCE</scope>
    <source>
        <strain evidence="2">59MF3M-4</strain>
    </source>
</reference>
<gene>
    <name evidence="2" type="ORF">NYR02_18350</name>
</gene>
<organism evidence="2 3">
    <name type="scientific">Thalassolituus pacificus</name>
    <dbReference type="NCBI Taxonomy" id="2975440"/>
    <lineage>
        <taxon>Bacteria</taxon>
        <taxon>Pseudomonadati</taxon>
        <taxon>Pseudomonadota</taxon>
        <taxon>Gammaproteobacteria</taxon>
        <taxon>Oceanospirillales</taxon>
        <taxon>Oceanospirillaceae</taxon>
        <taxon>Thalassolituus</taxon>
    </lineage>
</organism>
<keyword evidence="1" id="KW-0472">Membrane</keyword>
<reference evidence="2" key="1">
    <citation type="journal article" date="2022" name="Front. Microbiol.">
        <title>Genome-based taxonomic rearrangement of Oceanobacter-related bacteria including the description of Thalassolituus hydrocarbonoclasticus sp. nov. and Thalassolituus pacificus sp. nov. and emended description of the genus Thalassolituus.</title>
        <authorList>
            <person name="Dong C."/>
            <person name="Wei L."/>
            <person name="Wang J."/>
            <person name="Lai Q."/>
            <person name="Huang Z."/>
            <person name="Shao Z."/>
        </authorList>
    </citation>
    <scope>NUCLEOTIDE SEQUENCE</scope>
    <source>
        <strain evidence="2">59MF3M-4</strain>
    </source>
</reference>
<accession>A0A9X2WII7</accession>
<keyword evidence="3" id="KW-1185">Reference proteome</keyword>
<sequence length="114" mass="12399">MTPFRLLTATGTLGLIIWVLITPQIPLAALLLLIPITALQIALSQYASQCTECGISVSDPAFNNPERELPYKFDYSKIGNDCASGNYRRKLGALPRCAACKKQIRKSDGQGSLN</sequence>
<keyword evidence="1" id="KW-0812">Transmembrane</keyword>
<dbReference type="EMBL" id="JAOANI010000029">
    <property type="protein sequence ID" value="MCT7360990.1"/>
    <property type="molecule type" value="Genomic_DNA"/>
</dbReference>
<protein>
    <submittedName>
        <fullName evidence="2">Uncharacterized protein</fullName>
    </submittedName>
</protein>
<proteinExistence type="predicted"/>
<feature type="transmembrane region" description="Helical" evidence="1">
    <location>
        <begin position="12"/>
        <end position="34"/>
    </location>
</feature>
<dbReference type="RefSeq" id="WP_260977821.1">
    <property type="nucleotide sequence ID" value="NZ_JAOANI010000029.1"/>
</dbReference>